<keyword evidence="1" id="KW-0732">Signal</keyword>
<dbReference type="AlphaFoldDB" id="A0A1Y5RRR6"/>
<reference evidence="2 3" key="1">
    <citation type="submission" date="2017-03" db="EMBL/GenBank/DDBJ databases">
        <authorList>
            <person name="Afonso C.L."/>
            <person name="Miller P.J."/>
            <person name="Scott M.A."/>
            <person name="Spackman E."/>
            <person name="Goraichik I."/>
            <person name="Dimitrov K.M."/>
            <person name="Suarez D.L."/>
            <person name="Swayne D.E."/>
        </authorList>
    </citation>
    <scope>NUCLEOTIDE SEQUENCE [LARGE SCALE GENOMIC DNA]</scope>
    <source>
        <strain evidence="2 3">CECT 7680</strain>
    </source>
</reference>
<name>A0A1Y5RRR6_9RHOB</name>
<accession>A0A1Y5RRR6</accession>
<keyword evidence="3" id="KW-1185">Reference proteome</keyword>
<protein>
    <recommendedName>
        <fullName evidence="4">DUF3604 domain-containing protein</fullName>
    </recommendedName>
</protein>
<gene>
    <name evidence="2" type="ORF">PSA7680_00914</name>
</gene>
<feature type="signal peptide" evidence="1">
    <location>
        <begin position="1"/>
        <end position="22"/>
    </location>
</feature>
<dbReference type="OrthoDB" id="543560at2"/>
<evidence type="ECO:0008006" key="4">
    <source>
        <dbReference type="Google" id="ProtNLM"/>
    </source>
</evidence>
<proteinExistence type="predicted"/>
<evidence type="ECO:0000256" key="1">
    <source>
        <dbReference type="SAM" id="SignalP"/>
    </source>
</evidence>
<dbReference type="RefSeq" id="WP_085867470.1">
    <property type="nucleotide sequence ID" value="NZ_FWFQ01000004.1"/>
</dbReference>
<organism evidence="2 3">
    <name type="scientific">Pseudoruegeria aquimaris</name>
    <dbReference type="NCBI Taxonomy" id="393663"/>
    <lineage>
        <taxon>Bacteria</taxon>
        <taxon>Pseudomonadati</taxon>
        <taxon>Pseudomonadota</taxon>
        <taxon>Alphaproteobacteria</taxon>
        <taxon>Rhodobacterales</taxon>
        <taxon>Roseobacteraceae</taxon>
        <taxon>Pseudoruegeria</taxon>
    </lineage>
</organism>
<evidence type="ECO:0000313" key="3">
    <source>
        <dbReference type="Proteomes" id="UP000193409"/>
    </source>
</evidence>
<evidence type="ECO:0000313" key="2">
    <source>
        <dbReference type="EMBL" id="SLN22744.1"/>
    </source>
</evidence>
<dbReference type="EMBL" id="FWFQ01000004">
    <property type="protein sequence ID" value="SLN22744.1"/>
    <property type="molecule type" value="Genomic_DNA"/>
</dbReference>
<sequence length="641" mass="70120">MNYHRTTALAAILLTLAPAAQAQFKPSKESLEGLYPGKAYSPYAQRSFPSQVFWGDSHLHTSLSPDAGLFGNTLGLDEAWRFARGEEVTSATGLPAKLGRPLDWMALTDHSDMMGFATGLFAGDPAITGTEQGRGWYEAFQQGGDASTAAALDLITNFAQGTLDPALVEAYSPGSAAYDSVWQDVIDAAERYNEPGRFTAFIAYEWTSLVAGNNLHRNVILRDDAARAEQVVPMVTQPPVGSTDPLDLYAWLEGYESKTGGKALALAHNGNLSNGLMFPVDAQYTGRALDETYVSLRNRWEPLYEITQIKGDGETHPYLSPDDEFADYETWDAGNLDLSEAKTPEMLAGEYAREALKQGLALEGKFGTNPYKFGFSGATDSHTSLTTAEEDNYFGKATSAEPSITRVLHPFTETENGIFPGWSLVASGYTGVWATENTREAIWDAMARKEVYATTGPRITVRFFGGWEFDDNDLRSRAPAFAGYDKGVPMGADLRKATSEAPTFMVYALRDPIGANLDRIQIVKGWMDAEGALHEKVYDVAWSGDRTPDADGKLPPVGNTVDEEAANFTNTIGASELATIWTDPEFDAAQQAFYYARVLEIPTPRWVLYDKLRLGAVIPEDAITVGQERAYTSPIWYTPKG</sequence>
<dbReference type="Proteomes" id="UP000193409">
    <property type="component" value="Unassembled WGS sequence"/>
</dbReference>
<dbReference type="InterPro" id="IPR022028">
    <property type="entry name" value="DUF3604"/>
</dbReference>
<feature type="chain" id="PRO_5012689660" description="DUF3604 domain-containing protein" evidence="1">
    <location>
        <begin position="23"/>
        <end position="641"/>
    </location>
</feature>
<dbReference type="Pfam" id="PF12228">
    <property type="entry name" value="DUF3604"/>
    <property type="match status" value="1"/>
</dbReference>